<comment type="caution">
    <text evidence="1">The sequence shown here is derived from an EMBL/GenBank/DDBJ whole genome shotgun (WGS) entry which is preliminary data.</text>
</comment>
<accession>A0A7X1AZ38</accession>
<gene>
    <name evidence="1" type="ORF">H5P30_12500</name>
</gene>
<protein>
    <submittedName>
        <fullName evidence="1">Uncharacterized protein</fullName>
    </submittedName>
</protein>
<evidence type="ECO:0000313" key="2">
    <source>
        <dbReference type="Proteomes" id="UP000525652"/>
    </source>
</evidence>
<dbReference type="Proteomes" id="UP000525652">
    <property type="component" value="Unassembled WGS sequence"/>
</dbReference>
<evidence type="ECO:0000313" key="1">
    <source>
        <dbReference type="EMBL" id="MBC2602594.1"/>
    </source>
</evidence>
<name>A0A7X1AZ38_9BACT</name>
<dbReference type="Gene3D" id="3.20.20.80">
    <property type="entry name" value="Glycosidases"/>
    <property type="match status" value="1"/>
</dbReference>
<dbReference type="RefSeq" id="WP_185693261.1">
    <property type="nucleotide sequence ID" value="NZ_JACHVA010000101.1"/>
</dbReference>
<proteinExistence type="predicted"/>
<sequence>MKSYCSIFAFSLFVYSLLIQLSWGQDISEGPMGGAVLDYDRGDLIWQLGKEDIGEGAIPASGWVEFDVTITEPGWYVLSFQEMPFFAREILVDGERMAMTFSESVKSAAELQGIPLKDLTVDGWAKEVNLPLEAGEHTIRLARYGRMGFPKGLPRQWSLERASQDAPQDRIYVRVEGYRELRLGEPLKLKVTSGWGDASQYEIYRANMETGEQERVGELDFAESNRFETQVLEIPTPEEGVFQLLAKTGDTYLTHQEFIEGPYFVIDTENRSAPISANAKKKLLYDIDCITNTINGEPVELNVNYWEANGATRISETEAGRYRESGNGMGPETNPLAKNIQNNFSGFSYQFDVPEPGKAYLIEIDHPDDAWRSVCVPFVEYYSFNPEGPSNGYAPRAFAYETGGTLPLSNEMLTESFFTWPNGEKMVLGLASSRIGKRAAAARIRIYEIQEQLPAQTRGADGRFMGLFMEEPERWHNHFNTPPNLEGPVRDFIGLNRVMEWASYIGMNGFWPSVTAYQNTTYPSKELEGYLISHYNTPRLSALLCEKYDMAFAGDIFLARQKYFNDRTMLEGGENPEDLYTTTWWGYRYDPEVQGGILPTWNILHPRVQDKMIAIYGEIADTLGDTESFVGLAGRLMSWRWDGLYALSSLNWGYSDWTIEQFEADTGIQVPGKVDDPERYEVRYRFLTSEAMIENWMEWRNGRVTDFLKRLGARIQEAKPDAVFYLAGSAESDQIHNLSLSENLSERYRSMGIDVDALGPDSGVSIMPIGFFGRGKPRTYYEDQEAYDVFMDPTYSTSGGGAVTSFSHSGFYQEWGTEFPYEKLGMLLKRRPHYCTGSDAAGRNLLERLSVVLAEQDTMAIRQGAYPLLHGRRDFFSEWMAEFSSLPRRSFTPVEFARDPVAVWEREDEEGYLFYMVNRERYPVTITLNLTGAASVQRMGTGEPLPLRMDRLVVRLEPYALQSFKAPHEAKIVDADIAVPTEQIVLLENRLATIRELGAEIEDREDDAAEEYRSRMALAEQALEDGAFWRARTLMASAPMIKIYDDLGSFPEGVVHVRYPNLLEQTVAGRYDPDSPFLDAEDLLGDLETTQGIELVDSSVFDPDWSYTPVIRSEAGSLTFRLDVPVNGFYRLSFGYVVTEPTSLEATLAEGEISKSFEVPEFGLPEKGVFGELKLEAGTLDLTVSAPVDFGVYAVQLEPVLQSLPTTLWSTVGNFGSYWDTSVRRREFQDPLIRQGAEREYGPEKDPSIDATYVDFKGKPVTWSQTEEIIALNEDNGVNFAPREGIISNAIAFAQTFIESPVEQEVILYIGTDWWANAYFNGELLRPAAGEELSQRHGYWYSGWKPRPVRVTLQPGVNRLLIKNQGGSMHSWFTVRMTETGDLRIGPTPESVQ</sequence>
<dbReference type="EMBL" id="JACHVA010000101">
    <property type="protein sequence ID" value="MBC2602594.1"/>
    <property type="molecule type" value="Genomic_DNA"/>
</dbReference>
<organism evidence="1 2">
    <name type="scientific">Puniceicoccus vermicola</name>
    <dbReference type="NCBI Taxonomy" id="388746"/>
    <lineage>
        <taxon>Bacteria</taxon>
        <taxon>Pseudomonadati</taxon>
        <taxon>Verrucomicrobiota</taxon>
        <taxon>Opitutia</taxon>
        <taxon>Puniceicoccales</taxon>
        <taxon>Puniceicoccaceae</taxon>
        <taxon>Puniceicoccus</taxon>
    </lineage>
</organism>
<reference evidence="1 2" key="1">
    <citation type="submission" date="2020-07" db="EMBL/GenBank/DDBJ databases">
        <authorList>
            <person name="Feng X."/>
        </authorList>
    </citation>
    <scope>NUCLEOTIDE SEQUENCE [LARGE SCALE GENOMIC DNA]</scope>
    <source>
        <strain evidence="1 2">JCM14086</strain>
    </source>
</reference>
<keyword evidence="2" id="KW-1185">Reference proteome</keyword>